<protein>
    <submittedName>
        <fullName evidence="2">Protein kinase</fullName>
    </submittedName>
</protein>
<dbReference type="InterPro" id="IPR029498">
    <property type="entry name" value="HeLo_dom"/>
</dbReference>
<gene>
    <name evidence="2" type="ORF">F53441_14443</name>
</gene>
<dbReference type="GO" id="GO:0016301">
    <property type="term" value="F:kinase activity"/>
    <property type="evidence" value="ECO:0007669"/>
    <property type="project" value="UniProtKB-KW"/>
</dbReference>
<proteinExistence type="predicted"/>
<organism evidence="2 3">
    <name type="scientific">Fusarium austroafricanum</name>
    <dbReference type="NCBI Taxonomy" id="2364996"/>
    <lineage>
        <taxon>Eukaryota</taxon>
        <taxon>Fungi</taxon>
        <taxon>Dikarya</taxon>
        <taxon>Ascomycota</taxon>
        <taxon>Pezizomycotina</taxon>
        <taxon>Sordariomycetes</taxon>
        <taxon>Hypocreomycetidae</taxon>
        <taxon>Hypocreales</taxon>
        <taxon>Nectriaceae</taxon>
        <taxon>Fusarium</taxon>
        <taxon>Fusarium concolor species complex</taxon>
    </lineage>
</organism>
<dbReference type="Proteomes" id="UP000605986">
    <property type="component" value="Unassembled WGS sequence"/>
</dbReference>
<keyword evidence="2" id="KW-0418">Kinase</keyword>
<comment type="caution">
    <text evidence="2">The sequence shown here is derived from an EMBL/GenBank/DDBJ whole genome shotgun (WGS) entry which is preliminary data.</text>
</comment>
<name>A0A8H4JFP8_9HYPO</name>
<reference evidence="2" key="1">
    <citation type="submission" date="2020-01" db="EMBL/GenBank/DDBJ databases">
        <title>Identification and distribution of gene clusters putatively required for synthesis of sphingolipid metabolism inhibitors in phylogenetically diverse species of the filamentous fungus Fusarium.</title>
        <authorList>
            <person name="Kim H.-S."/>
            <person name="Busman M."/>
            <person name="Brown D.W."/>
            <person name="Divon H."/>
            <person name="Uhlig S."/>
            <person name="Proctor R.H."/>
        </authorList>
    </citation>
    <scope>NUCLEOTIDE SEQUENCE</scope>
    <source>
        <strain evidence="2">NRRL 53441</strain>
    </source>
</reference>
<dbReference type="PANTHER" id="PTHR37542">
    <property type="entry name" value="HELO DOMAIN-CONTAINING PROTEIN-RELATED"/>
    <property type="match status" value="1"/>
</dbReference>
<dbReference type="Pfam" id="PF14479">
    <property type="entry name" value="HeLo"/>
    <property type="match status" value="1"/>
</dbReference>
<dbReference type="InterPro" id="IPR011009">
    <property type="entry name" value="Kinase-like_dom_sf"/>
</dbReference>
<evidence type="ECO:0000313" key="2">
    <source>
        <dbReference type="EMBL" id="KAF4419184.1"/>
    </source>
</evidence>
<dbReference type="AlphaFoldDB" id="A0A8H4JFP8"/>
<sequence>MADALGTVLGVAGLIAAFKGAVDGYMLLEAFFDDDTGCGYLSLRYHIEKHKLGIWGDFFKTSDPATCTLTKQPDVVKHLILRILGEIKKTHEDAEPFIKKHHLSEAKIPVGDVDKSLQPNSKMAQQIAAAASQRKTKGRISWIIGKKDKFAELVTRLQQLNRDLYDILQPADIDLLQKALSSYVLAQIKGTNYVQMLQDPKAQSPRLLALSAQLMDLQQKTGATGKTGVISIQKESLTLKHQKWTTGLYKDADGLTHSIWIEWTTLEPTLPSYATLRARAESLTVTLQTVNEPSLRIPPCCGTFDDLAFEAIHGIKRLGTVFTVPEAEGYEENLRQFEPTTLKQLLRASRNSPPLLGDRFKLAYALVSAFSLFHAAGWLHKGFRSENIVFLHGKCGRGISIAKPLITGFQYSRTQDERSLEQNKVQDAEVEYYYHAEAAGGFTKRLDLYSLGVVLCEVGRWELLADSIPPTEREKLKRRDWATKFITRSPLADLGWRMGERYRDVVRTLLTLELPNDNDEFFAHEFLSKVIIPIESCKV</sequence>
<dbReference type="Gene3D" id="1.10.510.10">
    <property type="entry name" value="Transferase(Phosphotransferase) domain 1"/>
    <property type="match status" value="1"/>
</dbReference>
<evidence type="ECO:0000259" key="1">
    <source>
        <dbReference type="Pfam" id="PF14479"/>
    </source>
</evidence>
<accession>A0A8H4JFP8</accession>
<dbReference type="InterPro" id="IPR038305">
    <property type="entry name" value="HeLo_sf"/>
</dbReference>
<dbReference type="OrthoDB" id="5033441at2759"/>
<dbReference type="EMBL" id="JAADJG010001275">
    <property type="protein sequence ID" value="KAF4419184.1"/>
    <property type="molecule type" value="Genomic_DNA"/>
</dbReference>
<evidence type="ECO:0000313" key="3">
    <source>
        <dbReference type="Proteomes" id="UP000605986"/>
    </source>
</evidence>
<feature type="domain" description="Prion-inhibition and propagation HeLo" evidence="1">
    <location>
        <begin position="6"/>
        <end position="181"/>
    </location>
</feature>
<dbReference type="SUPFAM" id="SSF56112">
    <property type="entry name" value="Protein kinase-like (PK-like)"/>
    <property type="match status" value="1"/>
</dbReference>
<keyword evidence="3" id="KW-1185">Reference proteome</keyword>
<dbReference type="PANTHER" id="PTHR37542:SF3">
    <property type="entry name" value="PRION-INHIBITION AND PROPAGATION HELO DOMAIN-CONTAINING PROTEIN"/>
    <property type="match status" value="1"/>
</dbReference>
<keyword evidence="2" id="KW-0808">Transferase</keyword>
<dbReference type="Gene3D" id="1.20.120.1020">
    <property type="entry name" value="Prion-inhibition and propagation, HeLo domain"/>
    <property type="match status" value="1"/>
</dbReference>